<evidence type="ECO:0000256" key="1">
    <source>
        <dbReference type="ARBA" id="ARBA00023002"/>
    </source>
</evidence>
<protein>
    <submittedName>
        <fullName evidence="3">Prephenate dehydrogenase</fullName>
    </submittedName>
</protein>
<dbReference type="PROSITE" id="PS51176">
    <property type="entry name" value="PDH_ADH"/>
    <property type="match status" value="1"/>
</dbReference>
<evidence type="ECO:0000259" key="2">
    <source>
        <dbReference type="PROSITE" id="PS51176"/>
    </source>
</evidence>
<dbReference type="Pfam" id="PF20463">
    <property type="entry name" value="PDH_C"/>
    <property type="match status" value="1"/>
</dbReference>
<feature type="domain" description="Prephenate/arogenate dehydrogenase" evidence="2">
    <location>
        <begin position="6"/>
        <end position="287"/>
    </location>
</feature>
<dbReference type="AlphaFoldDB" id="A0A1N7Q8Y4"/>
<keyword evidence="4" id="KW-1185">Reference proteome</keyword>
<reference evidence="4" key="1">
    <citation type="submission" date="2017-01" db="EMBL/GenBank/DDBJ databases">
        <authorList>
            <person name="Varghese N."/>
            <person name="Submissions S."/>
        </authorList>
    </citation>
    <scope>NUCLEOTIDE SEQUENCE [LARGE SCALE GENOMIC DNA]</scope>
    <source>
        <strain evidence="4">DSM 24913</strain>
    </source>
</reference>
<dbReference type="SUPFAM" id="SSF48179">
    <property type="entry name" value="6-phosphogluconate dehydrogenase C-terminal domain-like"/>
    <property type="match status" value="1"/>
</dbReference>
<dbReference type="InterPro" id="IPR046825">
    <property type="entry name" value="PDH_C"/>
</dbReference>
<dbReference type="Gene3D" id="1.10.3660.10">
    <property type="entry name" value="6-phosphogluconate dehydrogenase C-terminal like domain"/>
    <property type="match status" value="1"/>
</dbReference>
<gene>
    <name evidence="3" type="ORF">SAMN05421686_1166</name>
</gene>
<dbReference type="InterPro" id="IPR036291">
    <property type="entry name" value="NAD(P)-bd_dom_sf"/>
</dbReference>
<proteinExistence type="predicted"/>
<dbReference type="EMBL" id="FTOH01000016">
    <property type="protein sequence ID" value="SIT19313.1"/>
    <property type="molecule type" value="Genomic_DNA"/>
</dbReference>
<accession>A0A1N7Q8Y4</accession>
<evidence type="ECO:0000313" key="3">
    <source>
        <dbReference type="EMBL" id="SIT19313.1"/>
    </source>
</evidence>
<dbReference type="InterPro" id="IPR008927">
    <property type="entry name" value="6-PGluconate_DH-like_C_sf"/>
</dbReference>
<dbReference type="Proteomes" id="UP000185639">
    <property type="component" value="Unassembled WGS sequence"/>
</dbReference>
<keyword evidence="1" id="KW-0560">Oxidoreductase</keyword>
<dbReference type="OrthoDB" id="6198144at2"/>
<dbReference type="GO" id="GO:0006571">
    <property type="term" value="P:tyrosine biosynthetic process"/>
    <property type="evidence" value="ECO:0007669"/>
    <property type="project" value="InterPro"/>
</dbReference>
<dbReference type="PANTHER" id="PTHR21363:SF0">
    <property type="entry name" value="PREPHENATE DEHYDROGENASE [NADP(+)]"/>
    <property type="match status" value="1"/>
</dbReference>
<dbReference type="InterPro" id="IPR050812">
    <property type="entry name" value="Preph/Arog_dehydrog"/>
</dbReference>
<dbReference type="PANTHER" id="PTHR21363">
    <property type="entry name" value="PREPHENATE DEHYDROGENASE"/>
    <property type="match status" value="1"/>
</dbReference>
<dbReference type="GO" id="GO:0008977">
    <property type="term" value="F:prephenate dehydrogenase (NAD+) activity"/>
    <property type="evidence" value="ECO:0007669"/>
    <property type="project" value="InterPro"/>
</dbReference>
<dbReference type="SUPFAM" id="SSF51735">
    <property type="entry name" value="NAD(P)-binding Rossmann-fold domains"/>
    <property type="match status" value="1"/>
</dbReference>
<dbReference type="GO" id="GO:0070403">
    <property type="term" value="F:NAD+ binding"/>
    <property type="evidence" value="ECO:0007669"/>
    <property type="project" value="InterPro"/>
</dbReference>
<sequence length="302" mass="33016">MKTKNEMSAIVFGGCGAVGTLFSGLLTQAGLRTVVADLHIPDKKNKIAGVEYIKHDANEVNAHLLEDKTLILFATPEDQTLKAIPSILPKLGKQQCFIDTTSVKTRIEQAVLTQASLCEYISINPMFGPSLGFKHQTVSLINIRPGPLSQFFIQLIENADCKIVTRCATEHDQHTAAVQAATHAAILAFGSTLASIGYTPQDAKAIWTPPHNIMLALLARILSIKPDVFMEIQRDNPYALEAHQHMKESLSHLSAIIESGSLEKTQAIFNHLTSMLADEKESLSSLCQSIFTHIAQQKHPTS</sequence>
<name>A0A1N7Q8Y4_9GAMM</name>
<dbReference type="STRING" id="484498.SAMN05421686_1166"/>
<dbReference type="InterPro" id="IPR046826">
    <property type="entry name" value="PDH_N"/>
</dbReference>
<dbReference type="RefSeq" id="WP_076518070.1">
    <property type="nucleotide sequence ID" value="NZ_FTOH01000016.1"/>
</dbReference>
<evidence type="ECO:0000313" key="4">
    <source>
        <dbReference type="Proteomes" id="UP000185639"/>
    </source>
</evidence>
<organism evidence="3 4">
    <name type="scientific">Thalassolituus maritimus</name>
    <dbReference type="NCBI Taxonomy" id="484498"/>
    <lineage>
        <taxon>Bacteria</taxon>
        <taxon>Pseudomonadati</taxon>
        <taxon>Pseudomonadota</taxon>
        <taxon>Gammaproteobacteria</taxon>
        <taxon>Oceanospirillales</taxon>
        <taxon>Oceanospirillaceae</taxon>
        <taxon>Thalassolituus</taxon>
    </lineage>
</organism>
<dbReference type="InterPro" id="IPR003099">
    <property type="entry name" value="Prephen_DH"/>
</dbReference>
<dbReference type="GO" id="GO:0004665">
    <property type="term" value="F:prephenate dehydrogenase (NADP+) activity"/>
    <property type="evidence" value="ECO:0007669"/>
    <property type="project" value="InterPro"/>
</dbReference>
<dbReference type="Gene3D" id="3.40.50.720">
    <property type="entry name" value="NAD(P)-binding Rossmann-like Domain"/>
    <property type="match status" value="1"/>
</dbReference>
<dbReference type="Pfam" id="PF02153">
    <property type="entry name" value="PDH_N"/>
    <property type="match status" value="1"/>
</dbReference>